<evidence type="ECO:0008006" key="6">
    <source>
        <dbReference type="Google" id="ProtNLM"/>
    </source>
</evidence>
<feature type="region of interest" description="Disordered" evidence="1">
    <location>
        <begin position="273"/>
        <end position="292"/>
    </location>
</feature>
<evidence type="ECO:0000256" key="1">
    <source>
        <dbReference type="SAM" id="MobiDB-lite"/>
    </source>
</evidence>
<dbReference type="Proteomes" id="UP001187682">
    <property type="component" value="Unassembled WGS sequence"/>
</dbReference>
<protein>
    <recommendedName>
        <fullName evidence="6">Stig1 domain-containing protein</fullName>
    </recommendedName>
</protein>
<gene>
    <name evidence="4" type="ORF">DNG_00479</name>
</gene>
<keyword evidence="5" id="KW-1185">Reference proteome</keyword>
<name>A0AAE8MNX2_9PEZI</name>
<evidence type="ECO:0000313" key="5">
    <source>
        <dbReference type="Proteomes" id="UP001187682"/>
    </source>
</evidence>
<accession>A0AAE8MNX2</accession>
<feature type="transmembrane region" description="Helical" evidence="2">
    <location>
        <begin position="401"/>
        <end position="424"/>
    </location>
</feature>
<feature type="region of interest" description="Disordered" evidence="1">
    <location>
        <begin position="356"/>
        <end position="397"/>
    </location>
</feature>
<keyword evidence="2" id="KW-1133">Transmembrane helix</keyword>
<feature type="compositionally biased region" description="Low complexity" evidence="1">
    <location>
        <begin position="481"/>
        <end position="491"/>
    </location>
</feature>
<feature type="signal peptide" evidence="3">
    <location>
        <begin position="1"/>
        <end position="25"/>
    </location>
</feature>
<evidence type="ECO:0000256" key="2">
    <source>
        <dbReference type="SAM" id="Phobius"/>
    </source>
</evidence>
<comment type="caution">
    <text evidence="4">The sequence shown here is derived from an EMBL/GenBank/DDBJ whole genome shotgun (WGS) entry which is preliminary data.</text>
</comment>
<feature type="region of interest" description="Disordered" evidence="1">
    <location>
        <begin position="438"/>
        <end position="530"/>
    </location>
</feature>
<evidence type="ECO:0000256" key="3">
    <source>
        <dbReference type="SAM" id="SignalP"/>
    </source>
</evidence>
<evidence type="ECO:0000313" key="4">
    <source>
        <dbReference type="EMBL" id="SPN96961.1"/>
    </source>
</evidence>
<dbReference type="EMBL" id="ONZQ02000001">
    <property type="protein sequence ID" value="SPN96961.1"/>
    <property type="molecule type" value="Genomic_DNA"/>
</dbReference>
<organism evidence="4 5">
    <name type="scientific">Cephalotrichum gorgonifer</name>
    <dbReference type="NCBI Taxonomy" id="2041049"/>
    <lineage>
        <taxon>Eukaryota</taxon>
        <taxon>Fungi</taxon>
        <taxon>Dikarya</taxon>
        <taxon>Ascomycota</taxon>
        <taxon>Pezizomycotina</taxon>
        <taxon>Sordariomycetes</taxon>
        <taxon>Hypocreomycetidae</taxon>
        <taxon>Microascales</taxon>
        <taxon>Microascaceae</taxon>
        <taxon>Cephalotrichum</taxon>
    </lineage>
</organism>
<feature type="chain" id="PRO_5042049607" description="Stig1 domain-containing protein" evidence="3">
    <location>
        <begin position="26"/>
        <end position="530"/>
    </location>
</feature>
<reference evidence="4" key="1">
    <citation type="submission" date="2018-03" db="EMBL/GenBank/DDBJ databases">
        <authorList>
            <person name="Guldener U."/>
        </authorList>
    </citation>
    <scope>NUCLEOTIDE SEQUENCE</scope>
</reference>
<feature type="compositionally biased region" description="Low complexity" evidence="1">
    <location>
        <begin position="371"/>
        <end position="389"/>
    </location>
</feature>
<keyword evidence="2" id="KW-0472">Membrane</keyword>
<dbReference type="AlphaFoldDB" id="A0AAE8MNX2"/>
<feature type="compositionally biased region" description="Polar residues" evidence="1">
    <location>
        <begin position="463"/>
        <end position="480"/>
    </location>
</feature>
<keyword evidence="2" id="KW-0812">Transmembrane</keyword>
<keyword evidence="3" id="KW-0732">Signal</keyword>
<sequence length="530" mass="55231">MNHMTNIRFIAVVLAILSVHTLAGGAWPTSDSSSTLSLIAADDDSVLILADPLPARLGIAPYFGQQPTTLRLGKRECLANGTNFCFNDSPTKSCPDCGGCCSLDNEEWCCASEGATCCPGRACCQASETCCGDGCCPRGSTCKSGKCEVPVVTVTSTKTAHSTRTQTEAEVVTVQVNVIDTSTVNSIITTTVTSEQGTHTEITYVTSTIVVKRSLPTSTPEHHIYRHLDPDVRGEPPDDEARAFSRFQKRFAPGGPLPRQGPNEVELEPRQRINADGQGLRPRQNDGGGTSTSTVVITTTIIGVTTVTDSRTTTRFVTSTITTTIFQSSTRVVGARETVSVVSVILITSHAPTTNTITSTSTTLVDPTGGALPPATSSPPDTTAAPGSADSDPSPGLSTPAMVGIGVGTGLSALILAVIALLFLRARRRRKADEAFAPDYVPAPRPAPIPLQNGDTFFGAKATSASPGHSRALSSATTQVSSGRGSPEPGRGAPPPDRTQRRSIPHPSTSTVGRMARFAELEGTGPGGMG</sequence>
<proteinExistence type="predicted"/>